<feature type="transmembrane region" description="Helical" evidence="1">
    <location>
        <begin position="764"/>
        <end position="785"/>
    </location>
</feature>
<proteinExistence type="predicted"/>
<dbReference type="PANTHER" id="PTHR23071">
    <property type="entry name" value="PHOSPHATIDYLINOSITOL GLYCAN"/>
    <property type="match status" value="1"/>
</dbReference>
<dbReference type="AlphaFoldDB" id="A0A2I0B5H1"/>
<keyword evidence="3" id="KW-1185">Reference proteome</keyword>
<feature type="transmembrane region" description="Helical" evidence="1">
    <location>
        <begin position="604"/>
        <end position="625"/>
    </location>
</feature>
<evidence type="ECO:0008006" key="4">
    <source>
        <dbReference type="Google" id="ProtNLM"/>
    </source>
</evidence>
<dbReference type="GO" id="GO:0005789">
    <property type="term" value="C:endoplasmic reticulum membrane"/>
    <property type="evidence" value="ECO:0007669"/>
    <property type="project" value="TreeGrafter"/>
</dbReference>
<feature type="transmembrane region" description="Helical" evidence="1">
    <location>
        <begin position="363"/>
        <end position="384"/>
    </location>
</feature>
<keyword evidence="1" id="KW-0472">Membrane</keyword>
<evidence type="ECO:0000256" key="1">
    <source>
        <dbReference type="SAM" id="Phobius"/>
    </source>
</evidence>
<organism evidence="2 3">
    <name type="scientific">Apostasia shenzhenica</name>
    <dbReference type="NCBI Taxonomy" id="1088818"/>
    <lineage>
        <taxon>Eukaryota</taxon>
        <taxon>Viridiplantae</taxon>
        <taxon>Streptophyta</taxon>
        <taxon>Embryophyta</taxon>
        <taxon>Tracheophyta</taxon>
        <taxon>Spermatophyta</taxon>
        <taxon>Magnoliopsida</taxon>
        <taxon>Liliopsida</taxon>
        <taxon>Asparagales</taxon>
        <taxon>Orchidaceae</taxon>
        <taxon>Apostasioideae</taxon>
        <taxon>Apostasia</taxon>
    </lineage>
</organism>
<dbReference type="GO" id="GO:0006506">
    <property type="term" value="P:GPI anchor biosynthetic process"/>
    <property type="evidence" value="ECO:0007669"/>
    <property type="project" value="InterPro"/>
</dbReference>
<dbReference type="OrthoDB" id="272139at2759"/>
<keyword evidence="1" id="KW-1133">Transmembrane helix</keyword>
<evidence type="ECO:0000313" key="3">
    <source>
        <dbReference type="Proteomes" id="UP000236161"/>
    </source>
</evidence>
<sequence>MRGWVKVEDMLIFVSEKKPWMDKLQVLQKLVAEEGLSSRIFKAIADPPTTSLQRLKVNFTLLVGLTTGGLPTFIDVGNSFGAPAIVEDNLILQVDNGVIDHLLPSLHRDDWDVLIAHFLGVEVVQVLKRQSGPGCLHENTLLLVLGDHGQTLNGDHGGGTTEEVETALFAMSLRRPPTSVPAIIDTSFCNVNLDRQKICIGVLQQVCVWLDFAVTVTALLGIPFPFGSIGRVNPELYALAGGTWDWKNAGQYESCSNLESWMLNYVKTLCINSWQVKRYIDLYSATSVIGLPTEDLHRMTGLYAEAQGSWYDITKMTYSSENCSRTTVKDSAVSVLWKQIEAYSRFLKSVAELARSTWTEFNLVLMFFGLCLMLASLCIQLFLIRRVSKCLKPSSLFPGNPNIPVSTITFFLLVAIRAFSFLSNSFILEEGRVSNFLLGTTGILNIWFSLSSGKVAAEGLFFLVLNLIIRLGMESGISKETLGSGSSDVHITGSIDAFLMALQDVLPILVLSIFVILLCLCTFCDSCCKSLKHFFTMGTVLSYMIISVHWISDNSFFTSEAFQRFGRTYAPRVVYAIGLLHFVVLVISQVIIKKDTVLASNSIEGLAITTTGILSAWNPTILILLGRQGPYVALLCIIEGWCMVRSQREIKFGAKSGSPKDILVDPMLVLQWSLLAVCLFFYTGHWCTFDGLHYAAAFIGFEHFNIIRQGTLLAIDTFGVSHIIPVFSLPILVISKNHISDQKPAEGLLHINLSLVWGLFAPKYVFDALGLLLTDALICLASLLYF</sequence>
<protein>
    <recommendedName>
        <fullName evidence="4">GPI ethanolamine phosphate transferase 3</fullName>
    </recommendedName>
</protein>
<dbReference type="SUPFAM" id="SSF53649">
    <property type="entry name" value="Alkaline phosphatase-like"/>
    <property type="match status" value="1"/>
</dbReference>
<reference evidence="2 3" key="1">
    <citation type="journal article" date="2017" name="Nature">
        <title>The Apostasia genome and the evolution of orchids.</title>
        <authorList>
            <person name="Zhang G.Q."/>
            <person name="Liu K.W."/>
            <person name="Li Z."/>
            <person name="Lohaus R."/>
            <person name="Hsiao Y.Y."/>
            <person name="Niu S.C."/>
            <person name="Wang J.Y."/>
            <person name="Lin Y.C."/>
            <person name="Xu Q."/>
            <person name="Chen L.J."/>
            <person name="Yoshida K."/>
            <person name="Fujiwara S."/>
            <person name="Wang Z.W."/>
            <person name="Zhang Y.Q."/>
            <person name="Mitsuda N."/>
            <person name="Wang M."/>
            <person name="Liu G.H."/>
            <person name="Pecoraro L."/>
            <person name="Huang H.X."/>
            <person name="Xiao X.J."/>
            <person name="Lin M."/>
            <person name="Wu X.Y."/>
            <person name="Wu W.L."/>
            <person name="Chen Y.Y."/>
            <person name="Chang S.B."/>
            <person name="Sakamoto S."/>
            <person name="Ohme-Takagi M."/>
            <person name="Yagi M."/>
            <person name="Zeng S.J."/>
            <person name="Shen C.Y."/>
            <person name="Yeh C.M."/>
            <person name="Luo Y.B."/>
            <person name="Tsai W.C."/>
            <person name="Van de Peer Y."/>
            <person name="Liu Z.J."/>
        </authorList>
    </citation>
    <scope>NUCLEOTIDE SEQUENCE [LARGE SCALE GENOMIC DNA]</scope>
    <source>
        <strain evidence="3">cv. Shenzhen</strain>
        <tissue evidence="2">Stem</tissue>
    </source>
</reference>
<dbReference type="EMBL" id="KZ451911">
    <property type="protein sequence ID" value="PKA63040.1"/>
    <property type="molecule type" value="Genomic_DNA"/>
</dbReference>
<keyword evidence="1" id="KW-0812">Transmembrane</keyword>
<evidence type="ECO:0000313" key="2">
    <source>
        <dbReference type="EMBL" id="PKA63040.1"/>
    </source>
</evidence>
<dbReference type="GO" id="GO:0051377">
    <property type="term" value="F:mannose-ethanolamine phosphotransferase activity"/>
    <property type="evidence" value="ECO:0007669"/>
    <property type="project" value="TreeGrafter"/>
</dbReference>
<feature type="transmembrane region" description="Helical" evidence="1">
    <location>
        <begin position="505"/>
        <end position="523"/>
    </location>
</feature>
<dbReference type="STRING" id="1088818.A0A2I0B5H1"/>
<name>A0A2I0B5H1_9ASPA</name>
<dbReference type="Proteomes" id="UP000236161">
    <property type="component" value="Unassembled WGS sequence"/>
</dbReference>
<dbReference type="InterPro" id="IPR017850">
    <property type="entry name" value="Alkaline_phosphatase_core_sf"/>
</dbReference>
<gene>
    <name evidence="2" type="ORF">AXF42_Ash007836</name>
</gene>
<feature type="transmembrane region" description="Helical" evidence="1">
    <location>
        <begin position="662"/>
        <end position="682"/>
    </location>
</feature>
<dbReference type="Gene3D" id="3.40.720.10">
    <property type="entry name" value="Alkaline Phosphatase, subunit A"/>
    <property type="match status" value="1"/>
</dbReference>
<feature type="transmembrane region" description="Helical" evidence="1">
    <location>
        <begin position="405"/>
        <end position="427"/>
    </location>
</feature>
<accession>A0A2I0B5H1</accession>
<feature type="transmembrane region" description="Helical" evidence="1">
    <location>
        <begin position="572"/>
        <end position="592"/>
    </location>
</feature>
<dbReference type="PANTHER" id="PTHR23071:SF1">
    <property type="entry name" value="GPI ETHANOLAMINE PHOSPHATE TRANSFERASE 3"/>
    <property type="match status" value="1"/>
</dbReference>
<feature type="transmembrane region" description="Helical" evidence="1">
    <location>
        <begin position="535"/>
        <end position="552"/>
    </location>
</feature>
<dbReference type="InterPro" id="IPR039524">
    <property type="entry name" value="PIGO/GPI13"/>
</dbReference>